<proteinExistence type="predicted"/>
<accession>A0A833W8F9</accession>
<dbReference type="EMBL" id="WSZM01000467">
    <property type="protein sequence ID" value="KAF4032737.1"/>
    <property type="molecule type" value="Genomic_DNA"/>
</dbReference>
<comment type="caution">
    <text evidence="1">The sequence shown here is derived from an EMBL/GenBank/DDBJ whole genome shotgun (WGS) entry which is preliminary data.</text>
</comment>
<organism evidence="1 2">
    <name type="scientific">Phytophthora infestans</name>
    <name type="common">Potato late blight agent</name>
    <name type="synonym">Botrytis infestans</name>
    <dbReference type="NCBI Taxonomy" id="4787"/>
    <lineage>
        <taxon>Eukaryota</taxon>
        <taxon>Sar</taxon>
        <taxon>Stramenopiles</taxon>
        <taxon>Oomycota</taxon>
        <taxon>Peronosporomycetes</taxon>
        <taxon>Peronosporales</taxon>
        <taxon>Peronosporaceae</taxon>
        <taxon>Phytophthora</taxon>
    </lineage>
</organism>
<evidence type="ECO:0000313" key="2">
    <source>
        <dbReference type="Proteomes" id="UP000602510"/>
    </source>
</evidence>
<keyword evidence="2" id="KW-1185">Reference proteome</keyword>
<dbReference type="AlphaFoldDB" id="A0A833W8F9"/>
<evidence type="ECO:0000313" key="1">
    <source>
        <dbReference type="EMBL" id="KAF4032737.1"/>
    </source>
</evidence>
<dbReference type="Proteomes" id="UP000602510">
    <property type="component" value="Unassembled WGS sequence"/>
</dbReference>
<protein>
    <submittedName>
        <fullName evidence="1">Putative polyprotein</fullName>
    </submittedName>
</protein>
<sequence>MKVQTAAKYVAADAGAEDALMVQLIANEVLHKKLPFKLIMDSQSAIKRLQRNGLSDTQKTVDVMYHAVKDLIHKGELTVECIPTGDMPADLLTKALARTQFQRKRALGGLVEASR</sequence>
<gene>
    <name evidence="1" type="ORF">GN244_ATG15383</name>
</gene>
<name>A0A833W8F9_PHYIN</name>
<reference evidence="1" key="1">
    <citation type="submission" date="2020-04" db="EMBL/GenBank/DDBJ databases">
        <title>Hybrid Assembly of Korean Phytophthora infestans isolates.</title>
        <authorList>
            <person name="Prokchorchik M."/>
            <person name="Lee Y."/>
            <person name="Seo J."/>
            <person name="Cho J.-H."/>
            <person name="Park Y.-E."/>
            <person name="Jang D.-C."/>
            <person name="Im J.-S."/>
            <person name="Choi J.-G."/>
            <person name="Park H.-J."/>
            <person name="Lee G.-B."/>
            <person name="Lee Y.-G."/>
            <person name="Hong S.-Y."/>
            <person name="Cho K."/>
            <person name="Sohn K.H."/>
        </authorList>
    </citation>
    <scope>NUCLEOTIDE SEQUENCE</scope>
    <source>
        <strain evidence="1">KR_1_A1</strain>
    </source>
</reference>
<dbReference type="CDD" id="cd09272">
    <property type="entry name" value="RNase_HI_RT_Ty1"/>
    <property type="match status" value="1"/>
</dbReference>